<reference evidence="2" key="1">
    <citation type="submission" date="2022-04" db="EMBL/GenBank/DDBJ databases">
        <title>Carnegiea gigantea Genome sequencing and assembly v2.</title>
        <authorList>
            <person name="Copetti D."/>
            <person name="Sanderson M.J."/>
            <person name="Burquez A."/>
            <person name="Wojciechowski M.F."/>
        </authorList>
    </citation>
    <scope>NUCLEOTIDE SEQUENCE</scope>
    <source>
        <strain evidence="2">SGP5-SGP5p</strain>
        <tissue evidence="2">Aerial part</tissue>
    </source>
</reference>
<evidence type="ECO:0000256" key="1">
    <source>
        <dbReference type="SAM" id="MobiDB-lite"/>
    </source>
</evidence>
<organism evidence="2 3">
    <name type="scientific">Carnegiea gigantea</name>
    <dbReference type="NCBI Taxonomy" id="171969"/>
    <lineage>
        <taxon>Eukaryota</taxon>
        <taxon>Viridiplantae</taxon>
        <taxon>Streptophyta</taxon>
        <taxon>Embryophyta</taxon>
        <taxon>Tracheophyta</taxon>
        <taxon>Spermatophyta</taxon>
        <taxon>Magnoliopsida</taxon>
        <taxon>eudicotyledons</taxon>
        <taxon>Gunneridae</taxon>
        <taxon>Pentapetalae</taxon>
        <taxon>Caryophyllales</taxon>
        <taxon>Cactineae</taxon>
        <taxon>Cactaceae</taxon>
        <taxon>Cactoideae</taxon>
        <taxon>Echinocereeae</taxon>
        <taxon>Carnegiea</taxon>
    </lineage>
</organism>
<dbReference type="AlphaFoldDB" id="A0A9Q1KXT0"/>
<feature type="compositionally biased region" description="Acidic residues" evidence="1">
    <location>
        <begin position="187"/>
        <end position="198"/>
    </location>
</feature>
<comment type="caution">
    <text evidence="2">The sequence shown here is derived from an EMBL/GenBank/DDBJ whole genome shotgun (WGS) entry which is preliminary data.</text>
</comment>
<name>A0A9Q1KXT0_9CARY</name>
<proteinExistence type="predicted"/>
<accession>A0A9Q1KXT0</accession>
<sequence length="205" mass="23307">MPSNVNLIMSMMGSMQQIQPLLQPPLHLTPQPPVELTPQRILEPYVQATSQQSGGRIVPWSEHEMAVREKILIEQERSHFKGNQQSMSCTRTPTCAERRTIRQLGVQKIRSAVKAAEEAHQADEARQKEMQHLLKQVEEEMRAKEAKFENELAQEKATRQRDKEKVKSKISKLWRSSTALPDTTPSGDDDEDEPDTSDLGDSSHD</sequence>
<feature type="region of interest" description="Disordered" evidence="1">
    <location>
        <begin position="149"/>
        <end position="205"/>
    </location>
</feature>
<protein>
    <submittedName>
        <fullName evidence="2">Uncharacterized protein</fullName>
    </submittedName>
</protein>
<evidence type="ECO:0000313" key="3">
    <source>
        <dbReference type="Proteomes" id="UP001153076"/>
    </source>
</evidence>
<feature type="compositionally biased region" description="Basic and acidic residues" evidence="1">
    <location>
        <begin position="149"/>
        <end position="167"/>
    </location>
</feature>
<dbReference type="Proteomes" id="UP001153076">
    <property type="component" value="Unassembled WGS sequence"/>
</dbReference>
<keyword evidence="3" id="KW-1185">Reference proteome</keyword>
<gene>
    <name evidence="2" type="ORF">Cgig2_020164</name>
</gene>
<evidence type="ECO:0000313" key="2">
    <source>
        <dbReference type="EMBL" id="KAJ8450527.1"/>
    </source>
</evidence>
<dbReference type="EMBL" id="JAKOGI010000014">
    <property type="protein sequence ID" value="KAJ8450527.1"/>
    <property type="molecule type" value="Genomic_DNA"/>
</dbReference>